<dbReference type="GeneID" id="70128937"/>
<proteinExistence type="predicted"/>
<reference evidence="2" key="1">
    <citation type="journal article" date="2021" name="Nat. Commun.">
        <title>Genetic determinants of endophytism in the Arabidopsis root mycobiome.</title>
        <authorList>
            <person name="Mesny F."/>
            <person name="Miyauchi S."/>
            <person name="Thiergart T."/>
            <person name="Pickel B."/>
            <person name="Atanasova L."/>
            <person name="Karlsson M."/>
            <person name="Huettel B."/>
            <person name="Barry K.W."/>
            <person name="Haridas S."/>
            <person name="Chen C."/>
            <person name="Bauer D."/>
            <person name="Andreopoulos W."/>
            <person name="Pangilinan J."/>
            <person name="LaButti K."/>
            <person name="Riley R."/>
            <person name="Lipzen A."/>
            <person name="Clum A."/>
            <person name="Drula E."/>
            <person name="Henrissat B."/>
            <person name="Kohler A."/>
            <person name="Grigoriev I.V."/>
            <person name="Martin F.M."/>
            <person name="Hacquard S."/>
        </authorList>
    </citation>
    <scope>NUCLEOTIDE SEQUENCE</scope>
    <source>
        <strain evidence="2">MPI-SDFR-AT-0073</strain>
    </source>
</reference>
<organism evidence="2 3">
    <name type="scientific">Truncatella angustata</name>
    <dbReference type="NCBI Taxonomy" id="152316"/>
    <lineage>
        <taxon>Eukaryota</taxon>
        <taxon>Fungi</taxon>
        <taxon>Dikarya</taxon>
        <taxon>Ascomycota</taxon>
        <taxon>Pezizomycotina</taxon>
        <taxon>Sordariomycetes</taxon>
        <taxon>Xylariomycetidae</taxon>
        <taxon>Amphisphaeriales</taxon>
        <taxon>Sporocadaceae</taxon>
        <taxon>Truncatella</taxon>
    </lineage>
</organism>
<evidence type="ECO:0000256" key="1">
    <source>
        <dbReference type="SAM" id="MobiDB-lite"/>
    </source>
</evidence>
<evidence type="ECO:0000313" key="3">
    <source>
        <dbReference type="Proteomes" id="UP000758603"/>
    </source>
</evidence>
<feature type="region of interest" description="Disordered" evidence="1">
    <location>
        <begin position="477"/>
        <end position="497"/>
    </location>
</feature>
<dbReference type="AlphaFoldDB" id="A0A9P8ZYR3"/>
<feature type="compositionally biased region" description="Polar residues" evidence="1">
    <location>
        <begin position="484"/>
        <end position="495"/>
    </location>
</feature>
<protein>
    <submittedName>
        <fullName evidence="2">Uncharacterized protein</fullName>
    </submittedName>
</protein>
<sequence length="875" mass="99620">MAEFQTGLQRSHGAQGVAMDERKTVDLLNMDKYGHLAWSTTPDLLLSSDPPSQPLLPNRSYTSGSEGPIQQKNWAFPSMPCVPPFPFPYPQTAPVNGAPADEPLLYPNGRGPPSGKMPVVTRTPRGRKAKGKATIPKVVETEAWQQAEMVSIKEEEPKKRRNPRKIDYQNWYGFPPKQPAPWGWRTPRGTHTFEYDHLGQLYQKKFSRSELEAYFYAQPTRKWTTDVWVPRQLLPGEKQVLCPGDQGIPATRRHGLTLWIGWTPAASKDRFPGEKSNQCCLRECSANSWAFRAGQPRVALDERMNIDGSSRDPLHVAGYIHLFCLEKHFDILKLMRDLDVRLDLREFDHENINPFSLRNRKSYKACIEGIHQWVDTEWDRHSDWELYLSQLRKDCQKEKTSLTWDQTARPRHFDDSLTKTMVETDKNNYALSGNNTREERAKVAGLCGRAEPCQAGVHLGNLEYFWEVFNSRKRKGPLSERLPSEQQTEPTNENQFPHVVYNPDNFTKGFMPRRTGKSNLDHLGRLRDSPQYLPHPCPNNILLTYEYRSEMMYLLQQRHAPKVHQMDYRAVHLMAQGEVLQNAVSEPQLQYTYVPDAHNIFTAPNALGLMAPYMSTDNLGVGFAVNPPAVSAPMPSRAQVQKRGFEDIDQGLAPDMTTTQPAVKRKRMTAELSSTAVLYPRTKSNGQLQDVYNMTRPIPLLADLPHVFQSGFTQRGGVNSMMTSQENTVTSRKRSIEDVYLGDPTYEETYTLESHDGQNPPHKRARLDLSETGGSMQVKNDNTMAQEALPNSPGQHHDAKSDIVAEEDISVNIQNNDFSFDEFLSFNAPLDGHFNLDDLLNSGPELYSLNDMAAEQALFDEQEQFFQHENENLDS</sequence>
<comment type="caution">
    <text evidence="2">The sequence shown here is derived from an EMBL/GenBank/DDBJ whole genome shotgun (WGS) entry which is preliminary data.</text>
</comment>
<evidence type="ECO:0000313" key="2">
    <source>
        <dbReference type="EMBL" id="KAH6654291.1"/>
    </source>
</evidence>
<dbReference type="RefSeq" id="XP_045958561.1">
    <property type="nucleotide sequence ID" value="XM_046100045.1"/>
</dbReference>
<dbReference type="EMBL" id="JAGPXC010000004">
    <property type="protein sequence ID" value="KAH6654291.1"/>
    <property type="molecule type" value="Genomic_DNA"/>
</dbReference>
<dbReference type="Proteomes" id="UP000758603">
    <property type="component" value="Unassembled WGS sequence"/>
</dbReference>
<feature type="region of interest" description="Disordered" evidence="1">
    <location>
        <begin position="44"/>
        <end position="67"/>
    </location>
</feature>
<gene>
    <name evidence="2" type="ORF">BKA67DRAFT_535621</name>
</gene>
<dbReference type="OrthoDB" id="5307331at2759"/>
<name>A0A9P8ZYR3_9PEZI</name>
<accession>A0A9P8ZYR3</accession>
<feature type="region of interest" description="Disordered" evidence="1">
    <location>
        <begin position="107"/>
        <end position="134"/>
    </location>
</feature>
<keyword evidence="3" id="KW-1185">Reference proteome</keyword>